<reference evidence="1 2" key="1">
    <citation type="journal article" date="2020" name="Int. J. Syst. Evol. Microbiol.">
        <title>Description of Erysipelothrix piscisicarius sp. nov., an emergent fish pathogen, and assessment of virulence using a tiger barb (Puntigrus tetrazona) infection model.</title>
        <authorList>
            <person name="Pomaranski E.K."/>
            <person name="Griffin M.J."/>
            <person name="Camus A.C."/>
            <person name="Armwood A.R."/>
            <person name="Shelley J."/>
            <person name="Waldbieser G.C."/>
            <person name="LaFrentz B.R."/>
            <person name="Garcia J.C."/>
            <person name="Yanong R."/>
            <person name="Soto E."/>
        </authorList>
    </citation>
    <scope>NUCLEOTIDE SEQUENCE [LARGE SCALE GENOMIC DNA]</scope>
    <source>
        <strain evidence="1 2">15TAL0474</strain>
    </source>
</reference>
<dbReference type="EMBL" id="CP034234">
    <property type="protein sequence ID" value="AZK44319.1"/>
    <property type="molecule type" value="Genomic_DNA"/>
</dbReference>
<dbReference type="Proteomes" id="UP000278804">
    <property type="component" value="Chromosome"/>
</dbReference>
<dbReference type="RefSeq" id="WP_125164493.1">
    <property type="nucleotide sequence ID" value="NZ_CP034234.1"/>
</dbReference>
<accession>A0A3Q8S7M5</accession>
<dbReference type="InterPro" id="IPR011990">
    <property type="entry name" value="TPR-like_helical_dom_sf"/>
</dbReference>
<dbReference type="SUPFAM" id="SSF48452">
    <property type="entry name" value="TPR-like"/>
    <property type="match status" value="1"/>
</dbReference>
<dbReference type="KEGG" id="eri:EEI45_05770"/>
<dbReference type="AlphaFoldDB" id="A0A3Q8S7M5"/>
<evidence type="ECO:0000313" key="1">
    <source>
        <dbReference type="EMBL" id="AZK44319.1"/>
    </source>
</evidence>
<evidence type="ECO:0008006" key="3">
    <source>
        <dbReference type="Google" id="ProtNLM"/>
    </source>
</evidence>
<dbReference type="Gene3D" id="1.25.40.10">
    <property type="entry name" value="Tetratricopeptide repeat domain"/>
    <property type="match status" value="1"/>
</dbReference>
<name>A0A3Q8S7M5_9FIRM</name>
<organism evidence="1 2">
    <name type="scientific">Erysipelothrix piscisicarius</name>
    <dbReference type="NCBI Taxonomy" id="2485784"/>
    <lineage>
        <taxon>Bacteria</taxon>
        <taxon>Bacillati</taxon>
        <taxon>Bacillota</taxon>
        <taxon>Erysipelotrichia</taxon>
        <taxon>Erysipelotrichales</taxon>
        <taxon>Erysipelotrichaceae</taxon>
        <taxon>Erysipelothrix</taxon>
    </lineage>
</organism>
<sequence>MNFIEFCDAVRVIKGYVLYDPLQNLREQAYNPDSVVTLILEGERIFVADLNVTERYTLNSNLSYLYRLNHQYKDALYYMEKCIDYAYGTPHNEIQLMNLIDKAIILKCLKYYEIAIELFDSLETHEHLDEIPHVLDRIYHERGKCLLEMNEFTLAESYFKKTLELRLLSENEDLINETEEALEYTQSIEFKLINGHEYPIYMDDLVLVDAYYVPRDTVQSYIKDREFFAMKAQDVFATFCARVERKWENTEEGEAIVGYDEHNTIVALVHLNPKGIEQMLHAYQNHDLESYLLKLNQLSRQIQ</sequence>
<evidence type="ECO:0000313" key="2">
    <source>
        <dbReference type="Proteomes" id="UP000278804"/>
    </source>
</evidence>
<proteinExistence type="predicted"/>
<gene>
    <name evidence="1" type="ORF">EEI45_05770</name>
</gene>
<keyword evidence="2" id="KW-1185">Reference proteome</keyword>
<protein>
    <recommendedName>
        <fullName evidence="3">Tetratricopeptide repeat protein</fullName>
    </recommendedName>
</protein>